<dbReference type="AlphaFoldDB" id="S3BDT4"/>
<dbReference type="SMART" id="SM00421">
    <property type="entry name" value="HTH_LUXR"/>
    <property type="match status" value="1"/>
</dbReference>
<comment type="caution">
    <text evidence="7">The sequence shown here is derived from an EMBL/GenBank/DDBJ whole genome shotgun (WGS) entry which is preliminary data.</text>
</comment>
<dbReference type="CDD" id="cd06170">
    <property type="entry name" value="LuxR_C_like"/>
    <property type="match status" value="1"/>
</dbReference>
<evidence type="ECO:0000313" key="7">
    <source>
        <dbReference type="EMBL" id="EPD98591.1"/>
    </source>
</evidence>
<dbReference type="InterPro" id="IPR016032">
    <property type="entry name" value="Sig_transdc_resp-reg_C-effctor"/>
</dbReference>
<accession>S3BDT4</accession>
<evidence type="ECO:0000256" key="2">
    <source>
        <dbReference type="ARBA" id="ARBA00023125"/>
    </source>
</evidence>
<keyword evidence="8" id="KW-1185">Reference proteome</keyword>
<feature type="domain" description="Response regulatory" evidence="6">
    <location>
        <begin position="9"/>
        <end position="123"/>
    </location>
</feature>
<dbReference type="SUPFAM" id="SSF52172">
    <property type="entry name" value="CheY-like"/>
    <property type="match status" value="1"/>
</dbReference>
<sequence length="210" mass="23418">MKKPLQPPLIRIIDDDAQALEAVDFMLKCEGYSTVAYSSAAEFLVDDIPSRPGCLLSDIRMPDMMGTELFDELLNRNYPHPVLFMTAFGDIESAVTAMKKGAVDYLVKPVAAEKLFAGVVNALKIDRKRREGLVGSPFWSDRWASLTDREREVVKLVAKGLMSRQIAIELDISQRTVEVHRASGLKKLQIQTPAQAALVLSEIEDQNRTL</sequence>
<dbReference type="EMBL" id="ATCF01000022">
    <property type="protein sequence ID" value="EPD98591.1"/>
    <property type="molecule type" value="Genomic_DNA"/>
</dbReference>
<dbReference type="SUPFAM" id="SSF46894">
    <property type="entry name" value="C-terminal effector domain of the bipartite response regulators"/>
    <property type="match status" value="1"/>
</dbReference>
<protein>
    <submittedName>
        <fullName evidence="7">Uncharacterized protein</fullName>
    </submittedName>
</protein>
<dbReference type="Pfam" id="PF00072">
    <property type="entry name" value="Response_reg"/>
    <property type="match status" value="1"/>
</dbReference>
<keyword evidence="3" id="KW-0804">Transcription</keyword>
<dbReference type="PANTHER" id="PTHR44688">
    <property type="entry name" value="DNA-BINDING TRANSCRIPTIONAL ACTIVATOR DEVR_DOSR"/>
    <property type="match status" value="1"/>
</dbReference>
<dbReference type="STRING" id="1203554.HMPREF1476_01630"/>
<evidence type="ECO:0000313" key="8">
    <source>
        <dbReference type="Proteomes" id="UP000014400"/>
    </source>
</evidence>
<keyword evidence="2" id="KW-0238">DNA-binding</keyword>
<reference evidence="7 8" key="1">
    <citation type="submission" date="2013-04" db="EMBL/GenBank/DDBJ databases">
        <title>The Genome Sequence of Sutterella wadsworthensis HGA0223.</title>
        <authorList>
            <consortium name="The Broad Institute Genomics Platform"/>
            <person name="Earl A."/>
            <person name="Ward D."/>
            <person name="Feldgarden M."/>
            <person name="Gevers D."/>
            <person name="Schmidt T.M."/>
            <person name="Dover J."/>
            <person name="Dai D."/>
            <person name="Walker B."/>
            <person name="Young S."/>
            <person name="Zeng Q."/>
            <person name="Gargeya S."/>
            <person name="Fitzgerald M."/>
            <person name="Haas B."/>
            <person name="Abouelleil A."/>
            <person name="Allen A.W."/>
            <person name="Alvarado L."/>
            <person name="Arachchi H.M."/>
            <person name="Berlin A.M."/>
            <person name="Chapman S.B."/>
            <person name="Gainer-Dewar J."/>
            <person name="Goldberg J."/>
            <person name="Griggs A."/>
            <person name="Gujja S."/>
            <person name="Hansen M."/>
            <person name="Howarth C."/>
            <person name="Imamovic A."/>
            <person name="Ireland A."/>
            <person name="Larimer J."/>
            <person name="McCowan C."/>
            <person name="Murphy C."/>
            <person name="Pearson M."/>
            <person name="Poon T.W."/>
            <person name="Priest M."/>
            <person name="Roberts A."/>
            <person name="Saif S."/>
            <person name="Shea T."/>
            <person name="Sisk P."/>
            <person name="Sykes S."/>
            <person name="Wortman J."/>
            <person name="Nusbaum C."/>
            <person name="Birren B."/>
        </authorList>
    </citation>
    <scope>NUCLEOTIDE SEQUENCE [LARGE SCALE GENOMIC DNA]</scope>
    <source>
        <strain evidence="7 8">HGA0223</strain>
    </source>
</reference>
<dbReference type="Pfam" id="PF00196">
    <property type="entry name" value="GerE"/>
    <property type="match status" value="1"/>
</dbReference>
<evidence type="ECO:0000259" key="5">
    <source>
        <dbReference type="PROSITE" id="PS50043"/>
    </source>
</evidence>
<dbReference type="Gene3D" id="3.40.50.2300">
    <property type="match status" value="1"/>
</dbReference>
<dbReference type="Proteomes" id="UP000014400">
    <property type="component" value="Unassembled WGS sequence"/>
</dbReference>
<dbReference type="GO" id="GO:0003677">
    <property type="term" value="F:DNA binding"/>
    <property type="evidence" value="ECO:0007669"/>
    <property type="project" value="UniProtKB-KW"/>
</dbReference>
<dbReference type="InterPro" id="IPR011006">
    <property type="entry name" value="CheY-like_superfamily"/>
</dbReference>
<keyword evidence="1" id="KW-0805">Transcription regulation</keyword>
<dbReference type="Gene3D" id="1.10.10.10">
    <property type="entry name" value="Winged helix-like DNA-binding domain superfamily/Winged helix DNA-binding domain"/>
    <property type="match status" value="1"/>
</dbReference>
<evidence type="ECO:0000256" key="3">
    <source>
        <dbReference type="ARBA" id="ARBA00023163"/>
    </source>
</evidence>
<dbReference type="PRINTS" id="PR00038">
    <property type="entry name" value="HTHLUXR"/>
</dbReference>
<evidence type="ECO:0000259" key="6">
    <source>
        <dbReference type="PROSITE" id="PS50110"/>
    </source>
</evidence>
<feature type="domain" description="HTH luxR-type" evidence="5">
    <location>
        <begin position="139"/>
        <end position="204"/>
    </location>
</feature>
<dbReference type="PATRIC" id="fig|1203554.3.peg.1711"/>
<gene>
    <name evidence="7" type="ORF">HMPREF1476_01630</name>
</gene>
<dbReference type="PROSITE" id="PS50043">
    <property type="entry name" value="HTH_LUXR_2"/>
    <property type="match status" value="1"/>
</dbReference>
<dbReference type="eggNOG" id="COG4566">
    <property type="taxonomic scope" value="Bacteria"/>
</dbReference>
<name>S3BDT4_9BURK</name>
<feature type="modified residue" description="4-aspartylphosphate" evidence="4">
    <location>
        <position position="58"/>
    </location>
</feature>
<dbReference type="HOGENOM" id="CLU_000445_90_4_4"/>
<dbReference type="PANTHER" id="PTHR44688:SF16">
    <property type="entry name" value="DNA-BINDING TRANSCRIPTIONAL ACTIVATOR DEVR_DOSR"/>
    <property type="match status" value="1"/>
</dbReference>
<dbReference type="SMART" id="SM00448">
    <property type="entry name" value="REC"/>
    <property type="match status" value="1"/>
</dbReference>
<dbReference type="RefSeq" id="WP_005431975.1">
    <property type="nucleotide sequence ID" value="NZ_KE150480.1"/>
</dbReference>
<dbReference type="PROSITE" id="PS50110">
    <property type="entry name" value="RESPONSE_REGULATORY"/>
    <property type="match status" value="1"/>
</dbReference>
<dbReference type="InterPro" id="IPR036388">
    <property type="entry name" value="WH-like_DNA-bd_sf"/>
</dbReference>
<evidence type="ECO:0000256" key="4">
    <source>
        <dbReference type="PROSITE-ProRule" id="PRU00169"/>
    </source>
</evidence>
<organism evidence="7 8">
    <name type="scientific">Sutterella wadsworthensis HGA0223</name>
    <dbReference type="NCBI Taxonomy" id="1203554"/>
    <lineage>
        <taxon>Bacteria</taxon>
        <taxon>Pseudomonadati</taxon>
        <taxon>Pseudomonadota</taxon>
        <taxon>Betaproteobacteria</taxon>
        <taxon>Burkholderiales</taxon>
        <taxon>Sutterellaceae</taxon>
        <taxon>Sutterella</taxon>
    </lineage>
</organism>
<dbReference type="GO" id="GO:0000160">
    <property type="term" value="P:phosphorelay signal transduction system"/>
    <property type="evidence" value="ECO:0007669"/>
    <property type="project" value="InterPro"/>
</dbReference>
<dbReference type="InterPro" id="IPR001789">
    <property type="entry name" value="Sig_transdc_resp-reg_receiver"/>
</dbReference>
<evidence type="ECO:0000256" key="1">
    <source>
        <dbReference type="ARBA" id="ARBA00023015"/>
    </source>
</evidence>
<proteinExistence type="predicted"/>
<dbReference type="InterPro" id="IPR000792">
    <property type="entry name" value="Tscrpt_reg_LuxR_C"/>
</dbReference>
<dbReference type="GO" id="GO:0006355">
    <property type="term" value="P:regulation of DNA-templated transcription"/>
    <property type="evidence" value="ECO:0007669"/>
    <property type="project" value="InterPro"/>
</dbReference>
<keyword evidence="4" id="KW-0597">Phosphoprotein</keyword>